<dbReference type="AlphaFoldDB" id="A0AAN5BZF7"/>
<comment type="caution">
    <text evidence="2">The sequence shown here is derived from an EMBL/GenBank/DDBJ whole genome shotgun (WGS) entry which is preliminary data.</text>
</comment>
<dbReference type="PROSITE" id="PS00028">
    <property type="entry name" value="ZINC_FINGER_C2H2_1"/>
    <property type="match status" value="2"/>
</dbReference>
<sequence length="266" mass="30581">AEKVQPQVGAAEKDEESIVDPFMPTKGLPKDVVTLIHFYLRVTTHFMEGTAPKEAYSGEFDQLEHALQNMTGDSEQALFGELVRILQVPDSDTFDCALCKRCFFTPRHVFMHASCEIHKAKVAELSPIVGLRANGIMEKMATKAQVEKLFKQERDRVKHHRAKWSSESLVDAKLRPTVDFLLHLSLTHTQGDGAKMDIMRNQLKEHIGKRKTRCIQCQLIFANADEYYEHLFTYLHIRQHPLDVVTLLINSDQQMRDAERRKPWPS</sequence>
<dbReference type="InterPro" id="IPR013087">
    <property type="entry name" value="Znf_C2H2_type"/>
</dbReference>
<evidence type="ECO:0000259" key="1">
    <source>
        <dbReference type="PROSITE" id="PS00028"/>
    </source>
</evidence>
<name>A0AAN5BZF7_9BILA</name>
<feature type="domain" description="C2H2-type" evidence="1">
    <location>
        <begin position="214"/>
        <end position="236"/>
    </location>
</feature>
<evidence type="ECO:0000313" key="3">
    <source>
        <dbReference type="Proteomes" id="UP001328107"/>
    </source>
</evidence>
<organism evidence="2 3">
    <name type="scientific">Pristionchus mayeri</name>
    <dbReference type="NCBI Taxonomy" id="1317129"/>
    <lineage>
        <taxon>Eukaryota</taxon>
        <taxon>Metazoa</taxon>
        <taxon>Ecdysozoa</taxon>
        <taxon>Nematoda</taxon>
        <taxon>Chromadorea</taxon>
        <taxon>Rhabditida</taxon>
        <taxon>Rhabditina</taxon>
        <taxon>Diplogasteromorpha</taxon>
        <taxon>Diplogasteroidea</taxon>
        <taxon>Neodiplogasteridae</taxon>
        <taxon>Pristionchus</taxon>
    </lineage>
</organism>
<reference evidence="3" key="1">
    <citation type="submission" date="2022-10" db="EMBL/GenBank/DDBJ databases">
        <title>Genome assembly of Pristionchus species.</title>
        <authorList>
            <person name="Yoshida K."/>
            <person name="Sommer R.J."/>
        </authorList>
    </citation>
    <scope>NUCLEOTIDE SEQUENCE [LARGE SCALE GENOMIC DNA]</scope>
    <source>
        <strain evidence="3">RS5460</strain>
    </source>
</reference>
<accession>A0AAN5BZF7</accession>
<protein>
    <recommendedName>
        <fullName evidence="1">C2H2-type domain-containing protein</fullName>
    </recommendedName>
</protein>
<feature type="non-terminal residue" evidence="2">
    <location>
        <position position="1"/>
    </location>
</feature>
<dbReference type="Proteomes" id="UP001328107">
    <property type="component" value="Unassembled WGS sequence"/>
</dbReference>
<keyword evidence="3" id="KW-1185">Reference proteome</keyword>
<dbReference type="EMBL" id="BTRK01000001">
    <property type="protein sequence ID" value="GMR30993.1"/>
    <property type="molecule type" value="Genomic_DNA"/>
</dbReference>
<proteinExistence type="predicted"/>
<evidence type="ECO:0000313" key="2">
    <source>
        <dbReference type="EMBL" id="GMR30993.1"/>
    </source>
</evidence>
<feature type="domain" description="C2H2-type" evidence="1">
    <location>
        <begin position="96"/>
        <end position="118"/>
    </location>
</feature>
<gene>
    <name evidence="2" type="ORF">PMAYCL1PPCAC_01188</name>
</gene>